<proteinExistence type="predicted"/>
<dbReference type="PROSITE" id="PS51473">
    <property type="entry name" value="GNK2"/>
    <property type="match status" value="1"/>
</dbReference>
<dbReference type="KEGG" id="rarg:115731905"/>
<gene>
    <name evidence="6" type="primary">LOC115731905</name>
</gene>
<keyword evidence="2" id="KW-0677">Repeat</keyword>
<dbReference type="Pfam" id="PF01657">
    <property type="entry name" value="Stress-antifung"/>
    <property type="match status" value="1"/>
</dbReference>
<dbReference type="Proteomes" id="UP000827889">
    <property type="component" value="Chromosome 3"/>
</dbReference>
<dbReference type="Gene3D" id="3.30.430.20">
    <property type="entry name" value="Gnk2 domain, C-X8-C-X2-C motif"/>
    <property type="match status" value="1"/>
</dbReference>
<evidence type="ECO:0000313" key="5">
    <source>
        <dbReference type="Proteomes" id="UP000827889"/>
    </source>
</evidence>
<dbReference type="PANTHER" id="PTHR32099:SF105">
    <property type="entry name" value="CYSTEINE-RICH REPEAT SECRETORY PROTEIN 1"/>
    <property type="match status" value="1"/>
</dbReference>
<feature type="chain" id="PRO_5034811304" evidence="3">
    <location>
        <begin position="28"/>
        <end position="138"/>
    </location>
</feature>
<name>A0A8B8N910_9MYRT</name>
<dbReference type="InterPro" id="IPR038408">
    <property type="entry name" value="GNK2_sf"/>
</dbReference>
<dbReference type="CDD" id="cd23509">
    <property type="entry name" value="Gnk2-like"/>
    <property type="match status" value="1"/>
</dbReference>
<evidence type="ECO:0000313" key="6">
    <source>
        <dbReference type="RefSeq" id="XP_030518439.1"/>
    </source>
</evidence>
<protein>
    <submittedName>
        <fullName evidence="6">Cysteine-rich receptor-like protein kinase 9</fullName>
    </submittedName>
</protein>
<dbReference type="InterPro" id="IPR002902">
    <property type="entry name" value="GNK2"/>
</dbReference>
<evidence type="ECO:0000256" key="3">
    <source>
        <dbReference type="SAM" id="SignalP"/>
    </source>
</evidence>
<dbReference type="GeneID" id="115731905"/>
<feature type="signal peptide" evidence="3">
    <location>
        <begin position="1"/>
        <end position="27"/>
    </location>
</feature>
<feature type="domain" description="Gnk2-homologous" evidence="4">
    <location>
        <begin position="30"/>
        <end position="138"/>
    </location>
</feature>
<organism evidence="5 6">
    <name type="scientific">Rhodamnia argentea</name>
    <dbReference type="NCBI Taxonomy" id="178133"/>
    <lineage>
        <taxon>Eukaryota</taxon>
        <taxon>Viridiplantae</taxon>
        <taxon>Streptophyta</taxon>
        <taxon>Embryophyta</taxon>
        <taxon>Tracheophyta</taxon>
        <taxon>Spermatophyta</taxon>
        <taxon>Magnoliopsida</taxon>
        <taxon>eudicotyledons</taxon>
        <taxon>Gunneridae</taxon>
        <taxon>Pentapetalae</taxon>
        <taxon>rosids</taxon>
        <taxon>malvids</taxon>
        <taxon>Myrtales</taxon>
        <taxon>Myrtaceae</taxon>
        <taxon>Myrtoideae</taxon>
        <taxon>Myrteae</taxon>
        <taxon>Australasian group</taxon>
        <taxon>Rhodamnia</taxon>
    </lineage>
</organism>
<keyword evidence="5" id="KW-1185">Reference proteome</keyword>
<dbReference type="AlphaFoldDB" id="A0A8B8N910"/>
<evidence type="ECO:0000256" key="1">
    <source>
        <dbReference type="ARBA" id="ARBA00022729"/>
    </source>
</evidence>
<dbReference type="PANTHER" id="PTHR32099">
    <property type="entry name" value="CYSTEINE-RICH REPEAT SECRETORY PROTEIN"/>
    <property type="match status" value="1"/>
</dbReference>
<evidence type="ECO:0000259" key="4">
    <source>
        <dbReference type="PROSITE" id="PS51473"/>
    </source>
</evidence>
<accession>A0A8B8N910</accession>
<dbReference type="RefSeq" id="XP_030518439.1">
    <property type="nucleotide sequence ID" value="XM_030662579.1"/>
</dbReference>
<reference evidence="6" key="1">
    <citation type="submission" date="2025-08" db="UniProtKB">
        <authorList>
            <consortium name="RefSeq"/>
        </authorList>
    </citation>
    <scope>IDENTIFICATION</scope>
    <source>
        <tissue evidence="6">Leaf</tissue>
    </source>
</reference>
<evidence type="ECO:0000256" key="2">
    <source>
        <dbReference type="ARBA" id="ARBA00022737"/>
    </source>
</evidence>
<keyword evidence="1 3" id="KW-0732">Signal</keyword>
<sequence>MSSSFTISLLLLFSINLLISISHMSEAAPILTGNYCPNTKPFLPNSTYQKNLNKLSSLSSAADSTGNNISSNGGFTNATASQYPPHQTYEIFFCHGDINAATCSGCVATAADEIGQRCLSKRTSIIWYDICVVSSNII</sequence>